<comment type="similarity">
    <text evidence="1">Belongs to the glycosyl hydrolase 26 family.</text>
</comment>
<dbReference type="GO" id="GO:0016985">
    <property type="term" value="F:mannan endo-1,4-beta-mannosidase activity"/>
    <property type="evidence" value="ECO:0007669"/>
    <property type="project" value="InterPro"/>
</dbReference>
<dbReference type="InterPro" id="IPR017853">
    <property type="entry name" value="GH"/>
</dbReference>
<dbReference type="PROSITE" id="PS51764">
    <property type="entry name" value="GH26"/>
    <property type="match status" value="1"/>
</dbReference>
<dbReference type="VEuPathDB" id="CryptoDB:Vbra_14046"/>
<dbReference type="SUPFAM" id="SSF51445">
    <property type="entry name" value="(Trans)glycosidases"/>
    <property type="match status" value="1"/>
</dbReference>
<evidence type="ECO:0000313" key="6">
    <source>
        <dbReference type="EMBL" id="CEM04606.1"/>
    </source>
</evidence>
<dbReference type="GO" id="GO:0006080">
    <property type="term" value="P:substituted mannan metabolic process"/>
    <property type="evidence" value="ECO:0007669"/>
    <property type="project" value="InterPro"/>
</dbReference>
<keyword evidence="3" id="KW-0326">Glycosidase</keyword>
<dbReference type="Proteomes" id="UP000041254">
    <property type="component" value="Unassembled WGS sequence"/>
</dbReference>
<dbReference type="OrthoDB" id="428177at2759"/>
<feature type="domain" description="GH26" evidence="5">
    <location>
        <begin position="40"/>
        <end position="373"/>
    </location>
</feature>
<name>A0A0G4EZX6_VITBC</name>
<reference evidence="6 7" key="1">
    <citation type="submission" date="2014-11" db="EMBL/GenBank/DDBJ databases">
        <authorList>
            <person name="Zhu J."/>
            <person name="Qi W."/>
            <person name="Song R."/>
        </authorList>
    </citation>
    <scope>NUCLEOTIDE SEQUENCE [LARGE SCALE GENOMIC DNA]</scope>
</reference>
<evidence type="ECO:0000313" key="7">
    <source>
        <dbReference type="Proteomes" id="UP000041254"/>
    </source>
</evidence>
<keyword evidence="7" id="KW-1185">Reference proteome</keyword>
<sequence length="388" mass="43350">MSLRCLPVFLLCYWYEGLFVRGQDEGDTIIVPTAPPLDGVEAADAVDIVAVGAGRFGVRGQAQVGPPSAANAIGANGVYLGGILQPPETQSAFNARTQVRHAAFLHFIKFPEAVNDTHEEHASVSDFLTECKENGAMAALTVMTDGGLHSYSVQQINDFADFLNIWSDSVPIWLRFNHEMNGSWYSWGQQPALYKSKFEEFSRIIKARTTHVAMVWTPNYELGFPWPGEKYSNPSVGREDPYWQFFPNSSDTVDWIGMSYYHWGDCDSAGALGCNVIPQRGKFYRAVGQFYNEVAARLNKPMMVSETSSLFHTGRAGASEIDIKSAWLQQVYGSLHDFPLISAVFWFNIHKDEPIVGGDVDWCLDRNEAVTAIYREMVHRPSFIQSMS</sequence>
<evidence type="ECO:0000256" key="3">
    <source>
        <dbReference type="ARBA" id="ARBA00023295"/>
    </source>
</evidence>
<evidence type="ECO:0000259" key="5">
    <source>
        <dbReference type="PROSITE" id="PS51764"/>
    </source>
</evidence>
<feature type="chain" id="PRO_5005188413" description="GH26 domain-containing protein" evidence="4">
    <location>
        <begin position="23"/>
        <end position="388"/>
    </location>
</feature>
<keyword evidence="4" id="KW-0732">Signal</keyword>
<dbReference type="PANTHER" id="PTHR40079">
    <property type="entry name" value="MANNAN ENDO-1,4-BETA-MANNOSIDASE E-RELATED"/>
    <property type="match status" value="1"/>
</dbReference>
<dbReference type="InParanoid" id="A0A0G4EZX6"/>
<dbReference type="Pfam" id="PF02156">
    <property type="entry name" value="Glyco_hydro_26"/>
    <property type="match status" value="1"/>
</dbReference>
<protein>
    <recommendedName>
        <fullName evidence="5">GH26 domain-containing protein</fullName>
    </recommendedName>
</protein>
<dbReference type="InterPro" id="IPR000805">
    <property type="entry name" value="Glyco_hydro_26"/>
</dbReference>
<organism evidence="6 7">
    <name type="scientific">Vitrella brassicaformis (strain CCMP3155)</name>
    <dbReference type="NCBI Taxonomy" id="1169540"/>
    <lineage>
        <taxon>Eukaryota</taxon>
        <taxon>Sar</taxon>
        <taxon>Alveolata</taxon>
        <taxon>Colpodellida</taxon>
        <taxon>Vitrellaceae</taxon>
        <taxon>Vitrella</taxon>
    </lineage>
</organism>
<dbReference type="EMBL" id="CDMY01000354">
    <property type="protein sequence ID" value="CEM04606.1"/>
    <property type="molecule type" value="Genomic_DNA"/>
</dbReference>
<evidence type="ECO:0000256" key="4">
    <source>
        <dbReference type="SAM" id="SignalP"/>
    </source>
</evidence>
<evidence type="ECO:0000256" key="2">
    <source>
        <dbReference type="ARBA" id="ARBA00022801"/>
    </source>
</evidence>
<feature type="signal peptide" evidence="4">
    <location>
        <begin position="1"/>
        <end position="22"/>
    </location>
</feature>
<accession>A0A0G4EZX6</accession>
<gene>
    <name evidence="6" type="ORF">Vbra_14046</name>
</gene>
<dbReference type="Gene3D" id="3.20.20.80">
    <property type="entry name" value="Glycosidases"/>
    <property type="match status" value="1"/>
</dbReference>
<proteinExistence type="inferred from homology"/>
<evidence type="ECO:0000256" key="1">
    <source>
        <dbReference type="ARBA" id="ARBA00007754"/>
    </source>
</evidence>
<dbReference type="AlphaFoldDB" id="A0A0G4EZX6"/>
<keyword evidence="2" id="KW-0378">Hydrolase</keyword>
<dbReference type="InterPro" id="IPR022790">
    <property type="entry name" value="GH26_dom"/>
</dbReference>
<dbReference type="PANTHER" id="PTHR40079:SF4">
    <property type="entry name" value="GH26 DOMAIN-CONTAINING PROTEIN-RELATED"/>
    <property type="match status" value="1"/>
</dbReference>
<dbReference type="PhylomeDB" id="A0A0G4EZX6"/>